<organism evidence="1 2">
    <name type="scientific">Chlamydomonas eustigma</name>
    <dbReference type="NCBI Taxonomy" id="1157962"/>
    <lineage>
        <taxon>Eukaryota</taxon>
        <taxon>Viridiplantae</taxon>
        <taxon>Chlorophyta</taxon>
        <taxon>core chlorophytes</taxon>
        <taxon>Chlorophyceae</taxon>
        <taxon>CS clade</taxon>
        <taxon>Chlamydomonadales</taxon>
        <taxon>Chlamydomonadaceae</taxon>
        <taxon>Chlamydomonas</taxon>
    </lineage>
</organism>
<evidence type="ECO:0000313" key="2">
    <source>
        <dbReference type="Proteomes" id="UP000232323"/>
    </source>
</evidence>
<protein>
    <submittedName>
        <fullName evidence="1">Uncharacterized protein</fullName>
    </submittedName>
</protein>
<reference evidence="1 2" key="1">
    <citation type="submission" date="2017-08" db="EMBL/GenBank/DDBJ databases">
        <title>Acidophilic green algal genome provides insights into adaptation to an acidic environment.</title>
        <authorList>
            <person name="Hirooka S."/>
            <person name="Hirose Y."/>
            <person name="Kanesaki Y."/>
            <person name="Higuchi S."/>
            <person name="Fujiwara T."/>
            <person name="Onuma R."/>
            <person name="Era A."/>
            <person name="Ohbayashi R."/>
            <person name="Uzuka A."/>
            <person name="Nozaki H."/>
            <person name="Yoshikawa H."/>
            <person name="Miyagishima S.Y."/>
        </authorList>
    </citation>
    <scope>NUCLEOTIDE SEQUENCE [LARGE SCALE GENOMIC DNA]</scope>
    <source>
        <strain evidence="1 2">NIES-2499</strain>
    </source>
</reference>
<sequence>MRNRHGTEVWSVYSNPPVSNIFKAEGTFFKRLQSIAMLIFVKRHFNFKTTVEAIYADAENSVEELEYGVRLEDAAWFTLEEKWKVLDPKIKIKDLPKILHGDGRTPETAFEAKFRIGGVLVDGVYYTGYYLAYGMYYMFSWALPKSLTSIKKSEDPAESINC</sequence>
<keyword evidence="2" id="KW-1185">Reference proteome</keyword>
<name>A0A250WPH6_9CHLO</name>
<dbReference type="EMBL" id="BEGY01000001">
    <property type="protein sequence ID" value="GAX72738.1"/>
    <property type="molecule type" value="Genomic_DNA"/>
</dbReference>
<evidence type="ECO:0000313" key="1">
    <source>
        <dbReference type="EMBL" id="GAX72738.1"/>
    </source>
</evidence>
<dbReference type="Proteomes" id="UP000232323">
    <property type="component" value="Unassembled WGS sequence"/>
</dbReference>
<dbReference type="AlphaFoldDB" id="A0A250WPH6"/>
<proteinExistence type="predicted"/>
<gene>
    <name evidence="1" type="ORF">CEUSTIGMA_g194.t1</name>
</gene>
<comment type="caution">
    <text evidence="1">The sequence shown here is derived from an EMBL/GenBank/DDBJ whole genome shotgun (WGS) entry which is preliminary data.</text>
</comment>
<accession>A0A250WPH6</accession>